<dbReference type="GO" id="GO:0006351">
    <property type="term" value="P:DNA-templated transcription"/>
    <property type="evidence" value="ECO:0007669"/>
    <property type="project" value="InterPro"/>
</dbReference>
<proteinExistence type="predicted"/>
<protein>
    <recommendedName>
        <fullName evidence="7">Zn(2)-C6 fungal-type domain-containing protein</fullName>
    </recommendedName>
</protein>
<dbReference type="STRING" id="1392250.A0A2I2GB78"/>
<dbReference type="CDD" id="cd12148">
    <property type="entry name" value="fungal_TF_MHR"/>
    <property type="match status" value="1"/>
</dbReference>
<keyword evidence="4" id="KW-0238">DNA-binding</keyword>
<keyword evidence="2" id="KW-0479">Metal-binding</keyword>
<dbReference type="AlphaFoldDB" id="A0A2I2GB78"/>
<dbReference type="Pfam" id="PF04082">
    <property type="entry name" value="Fungal_trans"/>
    <property type="match status" value="1"/>
</dbReference>
<sequence length="459" mass="50357">MSQACIRCRKQKRKCDKLVPVCSLCKRLNKSCSYPAPDAVSSHPVAVPDLHDLTPSNIRHTLEAQVSSIIGDGAQLQETAATYFRSVHVWLPIISETAYYSQLSKFRIQPAPSDFSVLTLCMFLVCAMPVDGEVSDQTRSLYTLVKSFVALLEAMGTNSLQLLQARLLLTVFEIGHTFYPAAYVSAGANVRAAVTLGASAASLEDLRTVFPEPWKAEEARRTWRGIVIADRYASLESENEPSALRGRRIDAASGSGNTKRVQNDLFEKLVHASGLLGQVLTHIHENYQLISLPPLNGIETGIEALHILRSLTSTLATFQGESSTLDPLSSSSLAIYRRSAMLEVLEFGSHINLPANEYCTQTSINILASLVHEIGHEAKATVATPTEPATLPVFIIHCIYKAAIVYLRDARLSGGVDPEPSIRPLTDLLRHIGMRWRAASDYALRIEKASRDAGFQNSR</sequence>
<dbReference type="Pfam" id="PF00172">
    <property type="entry name" value="Zn_clus"/>
    <property type="match status" value="1"/>
</dbReference>
<dbReference type="GO" id="GO:0000981">
    <property type="term" value="F:DNA-binding transcription factor activity, RNA polymerase II-specific"/>
    <property type="evidence" value="ECO:0007669"/>
    <property type="project" value="InterPro"/>
</dbReference>
<dbReference type="PROSITE" id="PS50048">
    <property type="entry name" value="ZN2_CY6_FUNGAL_2"/>
    <property type="match status" value="1"/>
</dbReference>
<dbReference type="InterPro" id="IPR036864">
    <property type="entry name" value="Zn2-C6_fun-type_DNA-bd_sf"/>
</dbReference>
<evidence type="ECO:0000256" key="6">
    <source>
        <dbReference type="ARBA" id="ARBA00023242"/>
    </source>
</evidence>
<dbReference type="PANTHER" id="PTHR47338:SF20">
    <property type="entry name" value="ZN(II)2CYS6 TRANSCRIPTION FACTOR (EUROFUNG)"/>
    <property type="match status" value="1"/>
</dbReference>
<evidence type="ECO:0000259" key="7">
    <source>
        <dbReference type="PROSITE" id="PS50048"/>
    </source>
</evidence>
<dbReference type="EMBL" id="MSFO01000003">
    <property type="protein sequence ID" value="PLB50136.1"/>
    <property type="molecule type" value="Genomic_DNA"/>
</dbReference>
<dbReference type="GeneID" id="36562270"/>
<keyword evidence="6" id="KW-0539">Nucleus</keyword>
<dbReference type="SMART" id="SM00066">
    <property type="entry name" value="GAL4"/>
    <property type="match status" value="1"/>
</dbReference>
<evidence type="ECO:0000313" key="9">
    <source>
        <dbReference type="Proteomes" id="UP000234275"/>
    </source>
</evidence>
<keyword evidence="3" id="KW-0805">Transcription regulation</keyword>
<keyword evidence="5" id="KW-0804">Transcription</keyword>
<gene>
    <name evidence="8" type="ORF">P170DRAFT_508355</name>
</gene>
<dbReference type="RefSeq" id="XP_024705438.1">
    <property type="nucleotide sequence ID" value="XM_024854564.1"/>
</dbReference>
<comment type="subcellular location">
    <subcellularLocation>
        <location evidence="1">Nucleus</location>
    </subcellularLocation>
</comment>
<organism evidence="8 9">
    <name type="scientific">Aspergillus steynii IBT 23096</name>
    <dbReference type="NCBI Taxonomy" id="1392250"/>
    <lineage>
        <taxon>Eukaryota</taxon>
        <taxon>Fungi</taxon>
        <taxon>Dikarya</taxon>
        <taxon>Ascomycota</taxon>
        <taxon>Pezizomycotina</taxon>
        <taxon>Eurotiomycetes</taxon>
        <taxon>Eurotiomycetidae</taxon>
        <taxon>Eurotiales</taxon>
        <taxon>Aspergillaceae</taxon>
        <taxon>Aspergillus</taxon>
        <taxon>Aspergillus subgen. Circumdati</taxon>
    </lineage>
</organism>
<dbReference type="Proteomes" id="UP000234275">
    <property type="component" value="Unassembled WGS sequence"/>
</dbReference>
<evidence type="ECO:0000256" key="5">
    <source>
        <dbReference type="ARBA" id="ARBA00023163"/>
    </source>
</evidence>
<dbReference type="CDD" id="cd00067">
    <property type="entry name" value="GAL4"/>
    <property type="match status" value="1"/>
</dbReference>
<evidence type="ECO:0000256" key="3">
    <source>
        <dbReference type="ARBA" id="ARBA00023015"/>
    </source>
</evidence>
<dbReference type="PANTHER" id="PTHR47338">
    <property type="entry name" value="ZN(II)2CYS6 TRANSCRIPTION FACTOR (EUROFUNG)-RELATED"/>
    <property type="match status" value="1"/>
</dbReference>
<dbReference type="GO" id="GO:0003677">
    <property type="term" value="F:DNA binding"/>
    <property type="evidence" value="ECO:0007669"/>
    <property type="project" value="UniProtKB-KW"/>
</dbReference>
<dbReference type="InterPro" id="IPR007219">
    <property type="entry name" value="XnlR_reg_dom"/>
</dbReference>
<dbReference type="PROSITE" id="PS00463">
    <property type="entry name" value="ZN2_CY6_FUNGAL_1"/>
    <property type="match status" value="1"/>
</dbReference>
<dbReference type="OrthoDB" id="270167at2759"/>
<evidence type="ECO:0000313" key="8">
    <source>
        <dbReference type="EMBL" id="PLB50136.1"/>
    </source>
</evidence>
<reference evidence="8 9" key="1">
    <citation type="submission" date="2016-12" db="EMBL/GenBank/DDBJ databases">
        <title>The genomes of Aspergillus section Nigri reveals drivers in fungal speciation.</title>
        <authorList>
            <consortium name="DOE Joint Genome Institute"/>
            <person name="Vesth T.C."/>
            <person name="Nybo J."/>
            <person name="Theobald S."/>
            <person name="Brandl J."/>
            <person name="Frisvad J.C."/>
            <person name="Nielsen K.F."/>
            <person name="Lyhne E.K."/>
            <person name="Kogle M.E."/>
            <person name="Kuo A."/>
            <person name="Riley R."/>
            <person name="Clum A."/>
            <person name="Nolan M."/>
            <person name="Lipzen A."/>
            <person name="Salamov A."/>
            <person name="Henrissat B."/>
            <person name="Wiebenga A."/>
            <person name="De Vries R.P."/>
            <person name="Grigoriev I.V."/>
            <person name="Mortensen U.H."/>
            <person name="Andersen M.R."/>
            <person name="Baker S.E."/>
        </authorList>
    </citation>
    <scope>NUCLEOTIDE SEQUENCE [LARGE SCALE GENOMIC DNA]</scope>
    <source>
        <strain evidence="8 9">IBT 23096</strain>
    </source>
</reference>
<evidence type="ECO:0000256" key="1">
    <source>
        <dbReference type="ARBA" id="ARBA00004123"/>
    </source>
</evidence>
<feature type="domain" description="Zn(2)-C6 fungal-type" evidence="7">
    <location>
        <begin position="4"/>
        <end position="34"/>
    </location>
</feature>
<dbReference type="Gene3D" id="4.10.240.10">
    <property type="entry name" value="Zn(2)-C6 fungal-type DNA-binding domain"/>
    <property type="match status" value="1"/>
</dbReference>
<accession>A0A2I2GB78</accession>
<evidence type="ECO:0000256" key="2">
    <source>
        <dbReference type="ARBA" id="ARBA00022723"/>
    </source>
</evidence>
<dbReference type="SUPFAM" id="SSF57701">
    <property type="entry name" value="Zn2/Cys6 DNA-binding domain"/>
    <property type="match status" value="1"/>
</dbReference>
<dbReference type="InterPro" id="IPR050815">
    <property type="entry name" value="TF_fung"/>
</dbReference>
<evidence type="ECO:0000256" key="4">
    <source>
        <dbReference type="ARBA" id="ARBA00023125"/>
    </source>
</evidence>
<dbReference type="GO" id="GO:0008270">
    <property type="term" value="F:zinc ion binding"/>
    <property type="evidence" value="ECO:0007669"/>
    <property type="project" value="InterPro"/>
</dbReference>
<dbReference type="GO" id="GO:0009893">
    <property type="term" value="P:positive regulation of metabolic process"/>
    <property type="evidence" value="ECO:0007669"/>
    <property type="project" value="UniProtKB-ARBA"/>
</dbReference>
<dbReference type="GO" id="GO:0005634">
    <property type="term" value="C:nucleus"/>
    <property type="evidence" value="ECO:0007669"/>
    <property type="project" value="UniProtKB-SubCell"/>
</dbReference>
<name>A0A2I2GB78_9EURO</name>
<dbReference type="InterPro" id="IPR001138">
    <property type="entry name" value="Zn2Cys6_DnaBD"/>
</dbReference>
<dbReference type="VEuPathDB" id="FungiDB:P170DRAFT_508355"/>
<keyword evidence="9" id="KW-1185">Reference proteome</keyword>
<comment type="caution">
    <text evidence="8">The sequence shown here is derived from an EMBL/GenBank/DDBJ whole genome shotgun (WGS) entry which is preliminary data.</text>
</comment>